<evidence type="ECO:0000256" key="1">
    <source>
        <dbReference type="SAM" id="SignalP"/>
    </source>
</evidence>
<accession>A0ABP1FSY8</accession>
<keyword evidence="1" id="KW-0732">Signal</keyword>
<dbReference type="Gene3D" id="3.20.20.80">
    <property type="entry name" value="Glycosidases"/>
    <property type="match status" value="1"/>
</dbReference>
<evidence type="ECO:0000313" key="2">
    <source>
        <dbReference type="EMBL" id="CAL5223028.1"/>
    </source>
</evidence>
<dbReference type="InterPro" id="IPR017853">
    <property type="entry name" value="GH"/>
</dbReference>
<evidence type="ECO:0000313" key="3">
    <source>
        <dbReference type="Proteomes" id="UP001497392"/>
    </source>
</evidence>
<dbReference type="SUPFAM" id="SSF51445">
    <property type="entry name" value="(Trans)glycosidases"/>
    <property type="match status" value="1"/>
</dbReference>
<gene>
    <name evidence="2" type="primary">g5483</name>
    <name evidence="2" type="ORF">VP750_LOCUS4687</name>
</gene>
<feature type="chain" id="PRO_5045470324" evidence="1">
    <location>
        <begin position="26"/>
        <end position="694"/>
    </location>
</feature>
<dbReference type="EMBL" id="CAXHTA020000007">
    <property type="protein sequence ID" value="CAL5223028.1"/>
    <property type="molecule type" value="Genomic_DNA"/>
</dbReference>
<dbReference type="Proteomes" id="UP001497392">
    <property type="component" value="Unassembled WGS sequence"/>
</dbReference>
<organism evidence="2 3">
    <name type="scientific">Coccomyxa viridis</name>
    <dbReference type="NCBI Taxonomy" id="1274662"/>
    <lineage>
        <taxon>Eukaryota</taxon>
        <taxon>Viridiplantae</taxon>
        <taxon>Chlorophyta</taxon>
        <taxon>core chlorophytes</taxon>
        <taxon>Trebouxiophyceae</taxon>
        <taxon>Trebouxiophyceae incertae sedis</taxon>
        <taxon>Coccomyxaceae</taxon>
        <taxon>Coccomyxa</taxon>
    </lineage>
</organism>
<reference evidence="2 3" key="1">
    <citation type="submission" date="2024-06" db="EMBL/GenBank/DDBJ databases">
        <authorList>
            <person name="Kraege A."/>
            <person name="Thomma B."/>
        </authorList>
    </citation>
    <scope>NUCLEOTIDE SEQUENCE [LARGE SCALE GENOMIC DNA]</scope>
</reference>
<protein>
    <submittedName>
        <fullName evidence="2">G5483 protein</fullName>
    </submittedName>
</protein>
<sequence length="694" mass="73698">MILRRPALGFIFVLGALALIHPGLAKVSTKTSVFVVLAPSTGDTNTSFAEISVVVFTDGTGTAAELSSAGTVRVSDQGNRLGTSKLLPVNGSSLLGACAGFLLVTLSAGDHNLTATFEGDGNFSSSTSIPITVTAGQAVPKKHDIGVPAPFQPGQVSEASLGVSIHLPAGASAEQNGAAEFTHIAQDPLFQQGTAFWVVEGDAMVSAFSSGTGNANVKLGRGSYIWQALWDQIVPLTAYIVEARFAIDSGSGLAGATFFSGSAQKLSAQGIRLSSDGGGVQRGTLVAPPGSYFAALWVGIWDGSSLQVSSLRFGPLSSGPLPLDCSVSWRDLPQGGVGINTNYLMDISPEWRSAGGPTFLESMKAMGISSLRYPGGEEANSYEWAPPPYTVETKPQPILTTGSGFPGGDWLFYDRFRGSFQSSVMNFDQLMDICRALNITDPYLVLNHDSVNIGGPRASPDWGYAQLKQAAVAWAQYIVQKNYTARRFEFSNESWKTNNAAQYAWALLDWAPAIKAAHPGALLGANGPAGRAEVGDKDQGVAWWPQVLGAASSVVDFVATHPYPVNGWDYLDYVAGNAPNFQQGVIEADLAINIFAAPEDRNRIRIAVTETGVVDWRNKWQNGQADLGHALVAFDVMANTLTHPRVDVAHFWTTRWRFGGFSPSNNQGSVADALWDDNSLTSIGKGLALFAMEF</sequence>
<name>A0ABP1FSY8_9CHLO</name>
<comment type="caution">
    <text evidence="2">The sequence shown here is derived from an EMBL/GenBank/DDBJ whole genome shotgun (WGS) entry which is preliminary data.</text>
</comment>
<proteinExistence type="predicted"/>
<dbReference type="Gene3D" id="2.60.40.10">
    <property type="entry name" value="Immunoglobulins"/>
    <property type="match status" value="1"/>
</dbReference>
<dbReference type="InterPro" id="IPR013783">
    <property type="entry name" value="Ig-like_fold"/>
</dbReference>
<keyword evidence="3" id="KW-1185">Reference proteome</keyword>
<feature type="signal peptide" evidence="1">
    <location>
        <begin position="1"/>
        <end position="25"/>
    </location>
</feature>